<dbReference type="PANTHER" id="PTHR43820">
    <property type="entry name" value="HIGH-AFFINITY BRANCHED-CHAIN AMINO ACID TRANSPORT ATP-BINDING PROTEIN LIVF"/>
    <property type="match status" value="1"/>
</dbReference>
<dbReference type="Pfam" id="PF00005">
    <property type="entry name" value="ABC_tran"/>
    <property type="match status" value="1"/>
</dbReference>
<evidence type="ECO:0000256" key="5">
    <source>
        <dbReference type="ARBA" id="ARBA00022970"/>
    </source>
</evidence>
<dbReference type="SUPFAM" id="SSF52540">
    <property type="entry name" value="P-loop containing nucleoside triphosphate hydrolases"/>
    <property type="match status" value="1"/>
</dbReference>
<dbReference type="PROSITE" id="PS00211">
    <property type="entry name" value="ABC_TRANSPORTER_1"/>
    <property type="match status" value="1"/>
</dbReference>
<dbReference type="GO" id="GO:0016887">
    <property type="term" value="F:ATP hydrolysis activity"/>
    <property type="evidence" value="ECO:0007669"/>
    <property type="project" value="InterPro"/>
</dbReference>
<dbReference type="SMART" id="SM00382">
    <property type="entry name" value="AAA"/>
    <property type="match status" value="1"/>
</dbReference>
<dbReference type="Proteomes" id="UP000483004">
    <property type="component" value="Unassembled WGS sequence"/>
</dbReference>
<comment type="caution">
    <text evidence="7">The sequence shown here is derived from an EMBL/GenBank/DDBJ whole genome shotgun (WGS) entry which is preliminary data.</text>
</comment>
<dbReference type="GO" id="GO:0015658">
    <property type="term" value="F:branched-chain amino acid transmembrane transporter activity"/>
    <property type="evidence" value="ECO:0007669"/>
    <property type="project" value="TreeGrafter"/>
</dbReference>
<keyword evidence="4 7" id="KW-0067">ATP-binding</keyword>
<dbReference type="GO" id="GO:0005524">
    <property type="term" value="F:ATP binding"/>
    <property type="evidence" value="ECO:0007669"/>
    <property type="project" value="UniProtKB-KW"/>
</dbReference>
<proteinExistence type="inferred from homology"/>
<dbReference type="OrthoDB" id="5179231at2"/>
<organism evidence="7 8">
    <name type="scientific">Actinomadura montaniterrae</name>
    <dbReference type="NCBI Taxonomy" id="1803903"/>
    <lineage>
        <taxon>Bacteria</taxon>
        <taxon>Bacillati</taxon>
        <taxon>Actinomycetota</taxon>
        <taxon>Actinomycetes</taxon>
        <taxon>Streptosporangiales</taxon>
        <taxon>Thermomonosporaceae</taxon>
        <taxon>Actinomadura</taxon>
    </lineage>
</organism>
<evidence type="ECO:0000256" key="3">
    <source>
        <dbReference type="ARBA" id="ARBA00022741"/>
    </source>
</evidence>
<dbReference type="PROSITE" id="PS50893">
    <property type="entry name" value="ABC_TRANSPORTER_2"/>
    <property type="match status" value="1"/>
</dbReference>
<gene>
    <name evidence="7" type="ORF">F9B16_03345</name>
</gene>
<evidence type="ECO:0000256" key="1">
    <source>
        <dbReference type="ARBA" id="ARBA00005417"/>
    </source>
</evidence>
<keyword evidence="2" id="KW-0813">Transport</keyword>
<protein>
    <submittedName>
        <fullName evidence="7">ABC transporter ATP-binding protein</fullName>
    </submittedName>
</protein>
<dbReference type="Gene3D" id="3.40.50.300">
    <property type="entry name" value="P-loop containing nucleotide triphosphate hydrolases"/>
    <property type="match status" value="1"/>
</dbReference>
<name>A0A6L3W510_9ACTN</name>
<evidence type="ECO:0000313" key="8">
    <source>
        <dbReference type="Proteomes" id="UP000483004"/>
    </source>
</evidence>
<keyword evidence="8" id="KW-1185">Reference proteome</keyword>
<dbReference type="GO" id="GO:0015807">
    <property type="term" value="P:L-amino acid transport"/>
    <property type="evidence" value="ECO:0007669"/>
    <property type="project" value="TreeGrafter"/>
</dbReference>
<dbReference type="PANTHER" id="PTHR43820:SF4">
    <property type="entry name" value="HIGH-AFFINITY BRANCHED-CHAIN AMINO ACID TRANSPORT ATP-BINDING PROTEIN LIVF"/>
    <property type="match status" value="1"/>
</dbReference>
<dbReference type="CDD" id="cd03224">
    <property type="entry name" value="ABC_TM1139_LivF_branched"/>
    <property type="match status" value="1"/>
</dbReference>
<reference evidence="7 8" key="1">
    <citation type="submission" date="2019-09" db="EMBL/GenBank/DDBJ databases">
        <title>Actinomadura physcomitrii sp. nov., a novel actinomycete isolated from moss [Physcomitrium sphaericum (Ludw) Fuernr].</title>
        <authorList>
            <person name="Liu C."/>
            <person name="Zhuang X."/>
        </authorList>
    </citation>
    <scope>NUCLEOTIDE SEQUENCE [LARGE SCALE GENOMIC DNA]</scope>
    <source>
        <strain evidence="7 8">CYP1-1B</strain>
    </source>
</reference>
<dbReference type="InterPro" id="IPR003593">
    <property type="entry name" value="AAA+_ATPase"/>
</dbReference>
<keyword evidence="3" id="KW-0547">Nucleotide-binding</keyword>
<dbReference type="RefSeq" id="WP_151538308.1">
    <property type="nucleotide sequence ID" value="NZ_WBMR01000004.1"/>
</dbReference>
<dbReference type="InterPro" id="IPR052156">
    <property type="entry name" value="BCAA_Transport_ATP-bd_LivF"/>
</dbReference>
<sequence>MTLLSVRAMTAGYGPVDVLRDVSLEVERGGVVAVLGSNGAGKTTLLRALSGLLPDCRGEITFDGTSLRGMRAERIARLGLVHVPEGRGTFPDLTVEENLAVGAYLNGDRSAARRETGRVYELFPVLKERRRQPAGLLSGGEQQMLALGRALAGGPRMLLLDEPSMGLAPLVVRQIFDALRAVVTEEGLTCLLVEQNASMALSMAGYAYILTVGAVTAQGPAADLADDETVRRAYLAL</sequence>
<evidence type="ECO:0000256" key="2">
    <source>
        <dbReference type="ARBA" id="ARBA00022448"/>
    </source>
</evidence>
<evidence type="ECO:0000259" key="6">
    <source>
        <dbReference type="PROSITE" id="PS50893"/>
    </source>
</evidence>
<dbReference type="InterPro" id="IPR017871">
    <property type="entry name" value="ABC_transporter-like_CS"/>
</dbReference>
<comment type="similarity">
    <text evidence="1">Belongs to the ABC transporter superfamily.</text>
</comment>
<keyword evidence="5" id="KW-0029">Amino-acid transport</keyword>
<evidence type="ECO:0000256" key="4">
    <source>
        <dbReference type="ARBA" id="ARBA00022840"/>
    </source>
</evidence>
<dbReference type="EMBL" id="WBMR01000004">
    <property type="protein sequence ID" value="KAB2388714.1"/>
    <property type="molecule type" value="Genomic_DNA"/>
</dbReference>
<evidence type="ECO:0000313" key="7">
    <source>
        <dbReference type="EMBL" id="KAB2388714.1"/>
    </source>
</evidence>
<feature type="domain" description="ABC transporter" evidence="6">
    <location>
        <begin position="1"/>
        <end position="237"/>
    </location>
</feature>
<dbReference type="InterPro" id="IPR027417">
    <property type="entry name" value="P-loop_NTPase"/>
</dbReference>
<accession>A0A6L3W510</accession>
<dbReference type="AlphaFoldDB" id="A0A6L3W510"/>
<dbReference type="InterPro" id="IPR003439">
    <property type="entry name" value="ABC_transporter-like_ATP-bd"/>
</dbReference>